<organism evidence="2 3">
    <name type="scientific">Mycena belliarum</name>
    <dbReference type="NCBI Taxonomy" id="1033014"/>
    <lineage>
        <taxon>Eukaryota</taxon>
        <taxon>Fungi</taxon>
        <taxon>Dikarya</taxon>
        <taxon>Basidiomycota</taxon>
        <taxon>Agaricomycotina</taxon>
        <taxon>Agaricomycetes</taxon>
        <taxon>Agaricomycetidae</taxon>
        <taxon>Agaricales</taxon>
        <taxon>Marasmiineae</taxon>
        <taxon>Mycenaceae</taxon>
        <taxon>Mycena</taxon>
    </lineage>
</organism>
<proteinExistence type="predicted"/>
<name>A0AAD6UEI7_9AGAR</name>
<dbReference type="PANTHER" id="PTHR43441">
    <property type="entry name" value="RIBOSOMAL-PROTEIN-SERINE ACETYLTRANSFERASE"/>
    <property type="match status" value="1"/>
</dbReference>
<gene>
    <name evidence="2" type="ORF">B0H15DRAFT_462534</name>
</gene>
<protein>
    <submittedName>
        <fullName evidence="2">Acyl-CoA N-acyltransferase</fullName>
    </submittedName>
</protein>
<dbReference type="Gene3D" id="3.40.630.30">
    <property type="match status" value="1"/>
</dbReference>
<feature type="domain" description="N-acetyltransferase" evidence="1">
    <location>
        <begin position="20"/>
        <end position="169"/>
    </location>
</feature>
<evidence type="ECO:0000313" key="3">
    <source>
        <dbReference type="Proteomes" id="UP001222325"/>
    </source>
</evidence>
<dbReference type="InterPro" id="IPR016181">
    <property type="entry name" value="Acyl_CoA_acyltransferase"/>
</dbReference>
<dbReference type="GO" id="GO:1990189">
    <property type="term" value="F:protein N-terminal-serine acetyltransferase activity"/>
    <property type="evidence" value="ECO:0007669"/>
    <property type="project" value="TreeGrafter"/>
</dbReference>
<dbReference type="Pfam" id="PF13302">
    <property type="entry name" value="Acetyltransf_3"/>
    <property type="match status" value="1"/>
</dbReference>
<sequence>MTPPFNIFWFPIPAQLENDRVKLVPFIPSEHADPLFAGFQAHDTLFAYLLWGPFASAEDLLTTLVDRVTADPASLLFAVFHKKAQGGPALAGIIGLFETSPESLATELAFLITLPQFQRTHITSNAIGLLLRWTLDTPAAGGLGLRRVAWKANARNTKSVRAAERMGFRKEGVLRWESVLPAWKTEVANGGGVREGDPVPGGLGRDTVLLSVCWDDWEGGVGESVKAIMERTS</sequence>
<evidence type="ECO:0000259" key="1">
    <source>
        <dbReference type="Pfam" id="PF13302"/>
    </source>
</evidence>
<dbReference type="AlphaFoldDB" id="A0AAD6UEI7"/>
<reference evidence="2" key="1">
    <citation type="submission" date="2023-03" db="EMBL/GenBank/DDBJ databases">
        <title>Massive genome expansion in bonnet fungi (Mycena s.s.) driven by repeated elements and novel gene families across ecological guilds.</title>
        <authorList>
            <consortium name="Lawrence Berkeley National Laboratory"/>
            <person name="Harder C.B."/>
            <person name="Miyauchi S."/>
            <person name="Viragh M."/>
            <person name="Kuo A."/>
            <person name="Thoen E."/>
            <person name="Andreopoulos B."/>
            <person name="Lu D."/>
            <person name="Skrede I."/>
            <person name="Drula E."/>
            <person name="Henrissat B."/>
            <person name="Morin E."/>
            <person name="Kohler A."/>
            <person name="Barry K."/>
            <person name="LaButti K."/>
            <person name="Morin E."/>
            <person name="Salamov A."/>
            <person name="Lipzen A."/>
            <person name="Mereny Z."/>
            <person name="Hegedus B."/>
            <person name="Baldrian P."/>
            <person name="Stursova M."/>
            <person name="Weitz H."/>
            <person name="Taylor A."/>
            <person name="Grigoriev I.V."/>
            <person name="Nagy L.G."/>
            <person name="Martin F."/>
            <person name="Kauserud H."/>
        </authorList>
    </citation>
    <scope>NUCLEOTIDE SEQUENCE</scope>
    <source>
        <strain evidence="2">CBHHK173m</strain>
    </source>
</reference>
<dbReference type="Proteomes" id="UP001222325">
    <property type="component" value="Unassembled WGS sequence"/>
</dbReference>
<evidence type="ECO:0000313" key="2">
    <source>
        <dbReference type="EMBL" id="KAJ7100827.1"/>
    </source>
</evidence>
<accession>A0AAD6UEI7</accession>
<dbReference type="GO" id="GO:0008999">
    <property type="term" value="F:protein-N-terminal-alanine acetyltransferase activity"/>
    <property type="evidence" value="ECO:0007669"/>
    <property type="project" value="TreeGrafter"/>
</dbReference>
<keyword evidence="3" id="KW-1185">Reference proteome</keyword>
<dbReference type="InterPro" id="IPR000182">
    <property type="entry name" value="GNAT_dom"/>
</dbReference>
<dbReference type="PANTHER" id="PTHR43441:SF5">
    <property type="entry name" value="FAMILY ACETYLTRANSFERASE, PUTATIVE-RELATED"/>
    <property type="match status" value="1"/>
</dbReference>
<dbReference type="InterPro" id="IPR051908">
    <property type="entry name" value="Ribosomal_N-acetyltransferase"/>
</dbReference>
<dbReference type="EMBL" id="JARJCN010000005">
    <property type="protein sequence ID" value="KAJ7100827.1"/>
    <property type="molecule type" value="Genomic_DNA"/>
</dbReference>
<comment type="caution">
    <text evidence="2">The sequence shown here is derived from an EMBL/GenBank/DDBJ whole genome shotgun (WGS) entry which is preliminary data.</text>
</comment>
<dbReference type="SUPFAM" id="SSF55729">
    <property type="entry name" value="Acyl-CoA N-acyltransferases (Nat)"/>
    <property type="match status" value="1"/>
</dbReference>